<protein>
    <submittedName>
        <fullName evidence="1">Uncharacterized protein</fullName>
    </submittedName>
</protein>
<sequence>MTKQPKTKPFKCMASAFTKDGDLQTSTFTIQATDRADAFMRASNRVTLDATSKGMREAQVHQINGRFV</sequence>
<organism evidence="1">
    <name type="scientific">marine sediment metagenome</name>
    <dbReference type="NCBI Taxonomy" id="412755"/>
    <lineage>
        <taxon>unclassified sequences</taxon>
        <taxon>metagenomes</taxon>
        <taxon>ecological metagenomes</taxon>
    </lineage>
</organism>
<evidence type="ECO:0000313" key="1">
    <source>
        <dbReference type="EMBL" id="KKM23548.1"/>
    </source>
</evidence>
<reference evidence="1" key="1">
    <citation type="journal article" date="2015" name="Nature">
        <title>Complex archaea that bridge the gap between prokaryotes and eukaryotes.</title>
        <authorList>
            <person name="Spang A."/>
            <person name="Saw J.H."/>
            <person name="Jorgensen S.L."/>
            <person name="Zaremba-Niedzwiedzka K."/>
            <person name="Martijn J."/>
            <person name="Lind A.E."/>
            <person name="van Eijk R."/>
            <person name="Schleper C."/>
            <person name="Guy L."/>
            <person name="Ettema T.J."/>
        </authorList>
    </citation>
    <scope>NUCLEOTIDE SEQUENCE</scope>
</reference>
<comment type="caution">
    <text evidence="1">The sequence shown here is derived from an EMBL/GenBank/DDBJ whole genome shotgun (WGS) entry which is preliminary data.</text>
</comment>
<gene>
    <name evidence="1" type="ORF">LCGC14_1614000</name>
</gene>
<accession>A0A0F9KN52</accession>
<name>A0A0F9KN52_9ZZZZ</name>
<dbReference type="EMBL" id="LAZR01013102">
    <property type="protein sequence ID" value="KKM23548.1"/>
    <property type="molecule type" value="Genomic_DNA"/>
</dbReference>
<dbReference type="AlphaFoldDB" id="A0A0F9KN52"/>
<proteinExistence type="predicted"/>